<dbReference type="SUPFAM" id="SSF52540">
    <property type="entry name" value="P-loop containing nucleoside triphosphate hydrolases"/>
    <property type="match status" value="1"/>
</dbReference>
<keyword evidence="2" id="KW-0067">ATP-binding</keyword>
<dbReference type="EMBL" id="FOOE01000024">
    <property type="protein sequence ID" value="SFG07357.1"/>
    <property type="molecule type" value="Genomic_DNA"/>
</dbReference>
<evidence type="ECO:0000313" key="6">
    <source>
        <dbReference type="EMBL" id="PWL54791.1"/>
    </source>
</evidence>
<dbReference type="Proteomes" id="UP000246114">
    <property type="component" value="Unassembled WGS sequence"/>
</dbReference>
<dbReference type="GO" id="GO:0030983">
    <property type="term" value="F:mismatched DNA binding"/>
    <property type="evidence" value="ECO:0007669"/>
    <property type="project" value="InterPro"/>
</dbReference>
<evidence type="ECO:0000256" key="1">
    <source>
        <dbReference type="ARBA" id="ARBA00022741"/>
    </source>
</evidence>
<keyword evidence="4" id="KW-1133">Transmembrane helix</keyword>
<dbReference type="AlphaFoldDB" id="A0A1I2P0G8"/>
<keyword evidence="4" id="KW-0472">Membrane</keyword>
<keyword evidence="3" id="KW-0238">DNA-binding</keyword>
<dbReference type="PANTHER" id="PTHR11361:SF152">
    <property type="entry name" value="DNA MISMATCH REPAIR PROTEIN"/>
    <property type="match status" value="1"/>
</dbReference>
<dbReference type="Gene3D" id="3.40.50.300">
    <property type="entry name" value="P-loop containing nucleotide triphosphate hydrolases"/>
    <property type="match status" value="1"/>
</dbReference>
<reference evidence="7 8" key="1">
    <citation type="submission" date="2016-10" db="EMBL/GenBank/DDBJ databases">
        <authorList>
            <person name="de Groot N.N."/>
        </authorList>
    </citation>
    <scope>NUCLEOTIDE SEQUENCE [LARGE SCALE GENOMIC DNA]</scope>
    <source>
        <strain evidence="7 8">NLAE-zl-G419</strain>
    </source>
</reference>
<dbReference type="Gene3D" id="1.10.1420.10">
    <property type="match status" value="1"/>
</dbReference>
<organism evidence="7 8">
    <name type="scientific">Clostridium cadaveris</name>
    <dbReference type="NCBI Taxonomy" id="1529"/>
    <lineage>
        <taxon>Bacteria</taxon>
        <taxon>Bacillati</taxon>
        <taxon>Bacillota</taxon>
        <taxon>Clostridia</taxon>
        <taxon>Eubacteriales</taxon>
        <taxon>Clostridiaceae</taxon>
        <taxon>Clostridium</taxon>
    </lineage>
</organism>
<feature type="transmembrane region" description="Helical" evidence="4">
    <location>
        <begin position="166"/>
        <end position="199"/>
    </location>
</feature>
<feature type="domain" description="DNA mismatch repair proteins mutS family" evidence="5">
    <location>
        <begin position="357"/>
        <end position="543"/>
    </location>
</feature>
<keyword evidence="1" id="KW-0547">Nucleotide-binding</keyword>
<dbReference type="eggNOG" id="COG0249">
    <property type="taxonomic scope" value="Bacteria"/>
</dbReference>
<evidence type="ECO:0000259" key="5">
    <source>
        <dbReference type="SMART" id="SM00534"/>
    </source>
</evidence>
<evidence type="ECO:0000256" key="2">
    <source>
        <dbReference type="ARBA" id="ARBA00022840"/>
    </source>
</evidence>
<name>A0A1I2P0G8_9CLOT</name>
<dbReference type="EMBL" id="QAMZ01000018">
    <property type="protein sequence ID" value="PWL54791.1"/>
    <property type="molecule type" value="Genomic_DNA"/>
</dbReference>
<evidence type="ECO:0000313" key="7">
    <source>
        <dbReference type="EMBL" id="SFG07357.1"/>
    </source>
</evidence>
<dbReference type="OrthoDB" id="9802448at2"/>
<dbReference type="InterPro" id="IPR027417">
    <property type="entry name" value="P-loop_NTPase"/>
</dbReference>
<keyword evidence="8" id="KW-1185">Reference proteome</keyword>
<dbReference type="SMART" id="SM00534">
    <property type="entry name" value="MUTSac"/>
    <property type="match status" value="1"/>
</dbReference>
<dbReference type="PANTHER" id="PTHR11361">
    <property type="entry name" value="DNA MISMATCH REPAIR PROTEIN MUTS FAMILY MEMBER"/>
    <property type="match status" value="1"/>
</dbReference>
<dbReference type="InterPro" id="IPR007696">
    <property type="entry name" value="DNA_mismatch_repair_MutS_core"/>
</dbReference>
<feature type="transmembrane region" description="Helical" evidence="4">
    <location>
        <begin position="6"/>
        <end position="22"/>
    </location>
</feature>
<dbReference type="GO" id="GO:0140664">
    <property type="term" value="F:ATP-dependent DNA damage sensor activity"/>
    <property type="evidence" value="ECO:0007669"/>
    <property type="project" value="InterPro"/>
</dbReference>
<dbReference type="GO" id="GO:0005829">
    <property type="term" value="C:cytosol"/>
    <property type="evidence" value="ECO:0007669"/>
    <property type="project" value="TreeGrafter"/>
</dbReference>
<dbReference type="GO" id="GO:0006298">
    <property type="term" value="P:mismatch repair"/>
    <property type="evidence" value="ECO:0007669"/>
    <property type="project" value="InterPro"/>
</dbReference>
<dbReference type="InterPro" id="IPR000432">
    <property type="entry name" value="DNA_mismatch_repair_MutS_C"/>
</dbReference>
<evidence type="ECO:0000256" key="3">
    <source>
        <dbReference type="ARBA" id="ARBA00023125"/>
    </source>
</evidence>
<evidence type="ECO:0000313" key="9">
    <source>
        <dbReference type="Proteomes" id="UP000246114"/>
    </source>
</evidence>
<evidence type="ECO:0000313" key="8">
    <source>
        <dbReference type="Proteomes" id="UP000182135"/>
    </source>
</evidence>
<evidence type="ECO:0000256" key="4">
    <source>
        <dbReference type="SAM" id="Phobius"/>
    </source>
</evidence>
<gene>
    <name evidence="6" type="ORF">DBY38_03140</name>
    <name evidence="7" type="ORF">SAMN04487885_12421</name>
</gene>
<sequence>MPQQWIGIAFFVVAIVGILFWEKKQWKGDDLSYLKKSPKDFWERKRNFISIKKLFIKNLKYEENRHYIDDQTWSDLEMDKVFRNLDMTLTTPGEQRLYELLRYPEMDKKLLLHRNEIIDFFQNNKESRDHIREILARMGRQNSGEILDLLYSTEKINFNKKKIYDLFSTLAIAAAISIVFLGMQGVFMLIMISIINMYLHHNLNKEIQGSVKAITYLSSIAKASSKLCDMEDGVLEDYKKILKENSAVADVILKNSSMVGRIEGLDFIGDYINSVFLMQGRAYYKIMGNISNSLEEIKNIYSVLGEIDAFISVAMYRENSKLFSVPEFVKGSKTITAVNAVNPLIEDGVPNPIHIGPKGIILTGSNMSGKSTYLRTVGVNVLMAQTLCTVMADKYQGDFFKIMTSISPKDDIEQGKSYYLGEAEAVRRILMSVEEEIPVLCIIDEIFRGTNPIERISASAEILNYLMEHNAIALVATHDLELTEIVKKYYNSYYFSELVSEEDGLDFDYTIKEGVSNTRNAIKLLKYLGYPDTIITNAEKRIDEENAI</sequence>
<dbReference type="InterPro" id="IPR036187">
    <property type="entry name" value="DNA_mismatch_repair_MutS_sf"/>
</dbReference>
<proteinExistence type="predicted"/>
<dbReference type="STRING" id="1529.SAMN04487885_12421"/>
<dbReference type="InterPro" id="IPR045076">
    <property type="entry name" value="MutS"/>
</dbReference>
<dbReference type="Proteomes" id="UP000182135">
    <property type="component" value="Unassembled WGS sequence"/>
</dbReference>
<accession>A0A1I2P0G8</accession>
<dbReference type="SUPFAM" id="SSF48334">
    <property type="entry name" value="DNA repair protein MutS, domain III"/>
    <property type="match status" value="1"/>
</dbReference>
<protein>
    <submittedName>
        <fullName evidence="6">DNA mismatch repair protein MutS</fullName>
    </submittedName>
    <submittedName>
        <fullName evidence="7">MutS domain III</fullName>
    </submittedName>
</protein>
<dbReference type="Pfam" id="PF00488">
    <property type="entry name" value="MutS_V"/>
    <property type="match status" value="1"/>
</dbReference>
<reference evidence="6 9" key="2">
    <citation type="submission" date="2018-03" db="EMBL/GenBank/DDBJ databases">
        <title>The uncultured portion of the human microbiome is neutrally assembled.</title>
        <authorList>
            <person name="Jeraldo P."/>
            <person name="Boardman L."/>
            <person name="White B.A."/>
            <person name="Nelson H."/>
            <person name="Goldenfeld N."/>
            <person name="Chia N."/>
        </authorList>
    </citation>
    <scope>NUCLEOTIDE SEQUENCE [LARGE SCALE GENOMIC DNA]</scope>
    <source>
        <strain evidence="6">CIM:MAG 903</strain>
    </source>
</reference>
<keyword evidence="4" id="KW-0812">Transmembrane</keyword>
<dbReference type="Pfam" id="PF05192">
    <property type="entry name" value="MutS_III"/>
    <property type="match status" value="1"/>
</dbReference>
<dbReference type="GO" id="GO:0005524">
    <property type="term" value="F:ATP binding"/>
    <property type="evidence" value="ECO:0007669"/>
    <property type="project" value="UniProtKB-KW"/>
</dbReference>
<dbReference type="RefSeq" id="WP_051196329.1">
    <property type="nucleotide sequence ID" value="NZ_BAAACD010000043.1"/>
</dbReference>